<gene>
    <name evidence="1" type="ORF">HPBE_LOCUS13605</name>
</gene>
<reference evidence="3" key="2">
    <citation type="submission" date="2019-09" db="UniProtKB">
        <authorList>
            <consortium name="WormBaseParasite"/>
        </authorList>
    </citation>
    <scope>IDENTIFICATION</scope>
</reference>
<keyword evidence="2" id="KW-1185">Reference proteome</keyword>
<organism evidence="2 3">
    <name type="scientific">Heligmosomoides polygyrus</name>
    <name type="common">Parasitic roundworm</name>
    <dbReference type="NCBI Taxonomy" id="6339"/>
    <lineage>
        <taxon>Eukaryota</taxon>
        <taxon>Metazoa</taxon>
        <taxon>Ecdysozoa</taxon>
        <taxon>Nematoda</taxon>
        <taxon>Chromadorea</taxon>
        <taxon>Rhabditida</taxon>
        <taxon>Rhabditina</taxon>
        <taxon>Rhabditomorpha</taxon>
        <taxon>Strongyloidea</taxon>
        <taxon>Heligmosomidae</taxon>
        <taxon>Heligmosomoides</taxon>
    </lineage>
</organism>
<accession>A0A183FY99</accession>
<name>A0A183FY99_HELPZ</name>
<evidence type="ECO:0000313" key="1">
    <source>
        <dbReference type="EMBL" id="VDO96798.1"/>
    </source>
</evidence>
<protein>
    <submittedName>
        <fullName evidence="3">Type III effector</fullName>
    </submittedName>
</protein>
<evidence type="ECO:0000313" key="3">
    <source>
        <dbReference type="WBParaSite" id="HPBE_0001360401-mRNA-1"/>
    </source>
</evidence>
<dbReference type="Proteomes" id="UP000050761">
    <property type="component" value="Unassembled WGS sequence"/>
</dbReference>
<sequence length="71" mass="7615">MAQSKKRIGFGVGTTKAAARAARAADSSKKQHISKGMAITTRTAITINAIAREAAPDRTPMLSDRQMRSEQ</sequence>
<dbReference type="WBParaSite" id="HPBE_0001360401-mRNA-1">
    <property type="protein sequence ID" value="HPBE_0001360401-mRNA-1"/>
    <property type="gene ID" value="HPBE_0001360401"/>
</dbReference>
<proteinExistence type="predicted"/>
<dbReference type="AlphaFoldDB" id="A0A183FY99"/>
<dbReference type="EMBL" id="UZAH01027995">
    <property type="protein sequence ID" value="VDO96798.1"/>
    <property type="molecule type" value="Genomic_DNA"/>
</dbReference>
<reference evidence="1 2" key="1">
    <citation type="submission" date="2018-11" db="EMBL/GenBank/DDBJ databases">
        <authorList>
            <consortium name="Pathogen Informatics"/>
        </authorList>
    </citation>
    <scope>NUCLEOTIDE SEQUENCE [LARGE SCALE GENOMIC DNA]</scope>
</reference>
<evidence type="ECO:0000313" key="2">
    <source>
        <dbReference type="Proteomes" id="UP000050761"/>
    </source>
</evidence>
<accession>A0A3P8D8F8</accession>